<dbReference type="AlphaFoldDB" id="A0A2T8IMU9"/>
<evidence type="ECO:0000259" key="6">
    <source>
        <dbReference type="PROSITE" id="PS51471"/>
    </source>
</evidence>
<dbReference type="InterPro" id="IPR026992">
    <property type="entry name" value="DIOX_N"/>
</dbReference>
<dbReference type="SUPFAM" id="SSF51197">
    <property type="entry name" value="Clavaminate synthase-like"/>
    <property type="match status" value="1"/>
</dbReference>
<keyword evidence="3 5" id="KW-0560">Oxidoreductase</keyword>
<feature type="domain" description="Fe2OG dioxygenase" evidence="6">
    <location>
        <begin position="212"/>
        <end position="313"/>
    </location>
</feature>
<dbReference type="InterPro" id="IPR044861">
    <property type="entry name" value="IPNS-like_FE2OG_OXY"/>
</dbReference>
<dbReference type="InterPro" id="IPR005123">
    <property type="entry name" value="Oxoglu/Fe-dep_dioxygenase_dom"/>
</dbReference>
<dbReference type="Proteomes" id="UP000243499">
    <property type="component" value="Chromosome 5"/>
</dbReference>
<dbReference type="PANTHER" id="PTHR47991">
    <property type="entry name" value="OXOGLUTARATE/IRON-DEPENDENT DIOXYGENASE"/>
    <property type="match status" value="1"/>
</dbReference>
<dbReference type="InterPro" id="IPR027443">
    <property type="entry name" value="IPNS-like_sf"/>
</dbReference>
<evidence type="ECO:0000256" key="5">
    <source>
        <dbReference type="RuleBase" id="RU003682"/>
    </source>
</evidence>
<evidence type="ECO:0000313" key="7">
    <source>
        <dbReference type="EMBL" id="PVH38956.1"/>
    </source>
</evidence>
<organism evidence="7">
    <name type="scientific">Panicum hallii</name>
    <dbReference type="NCBI Taxonomy" id="206008"/>
    <lineage>
        <taxon>Eukaryota</taxon>
        <taxon>Viridiplantae</taxon>
        <taxon>Streptophyta</taxon>
        <taxon>Embryophyta</taxon>
        <taxon>Tracheophyta</taxon>
        <taxon>Spermatophyta</taxon>
        <taxon>Magnoliopsida</taxon>
        <taxon>Liliopsida</taxon>
        <taxon>Poales</taxon>
        <taxon>Poaceae</taxon>
        <taxon>PACMAD clade</taxon>
        <taxon>Panicoideae</taxon>
        <taxon>Panicodae</taxon>
        <taxon>Paniceae</taxon>
        <taxon>Panicinae</taxon>
        <taxon>Panicum</taxon>
        <taxon>Panicum sect. Panicum</taxon>
    </lineage>
</organism>
<dbReference type="GO" id="GO:0046872">
    <property type="term" value="F:metal ion binding"/>
    <property type="evidence" value="ECO:0007669"/>
    <property type="project" value="UniProtKB-KW"/>
</dbReference>
<dbReference type="PROSITE" id="PS51471">
    <property type="entry name" value="FE2OG_OXY"/>
    <property type="match status" value="1"/>
</dbReference>
<reference evidence="7" key="1">
    <citation type="submission" date="2018-04" db="EMBL/GenBank/DDBJ databases">
        <title>WGS assembly of Panicum hallii.</title>
        <authorList>
            <person name="Lovell J."/>
            <person name="Jenkins J."/>
            <person name="Lowry D."/>
            <person name="Mamidi S."/>
            <person name="Sreedasyam A."/>
            <person name="Weng X."/>
            <person name="Barry K."/>
            <person name="Bonette J."/>
            <person name="Campitelli B."/>
            <person name="Daum C."/>
            <person name="Gordon S."/>
            <person name="Gould B."/>
            <person name="Lipzen A."/>
            <person name="Macqueen A."/>
            <person name="Palacio-Mejia J."/>
            <person name="Plott C."/>
            <person name="Shakirov E."/>
            <person name="Shu S."/>
            <person name="Yoshinaga Y."/>
            <person name="Zane M."/>
            <person name="Rokhsar D."/>
            <person name="Grimwood J."/>
            <person name="Schmutz J."/>
            <person name="Juenger T."/>
        </authorList>
    </citation>
    <scope>NUCLEOTIDE SEQUENCE [LARGE SCALE GENOMIC DNA]</scope>
    <source>
        <strain evidence="7">FIL2</strain>
    </source>
</reference>
<dbReference type="Pfam" id="PF14226">
    <property type="entry name" value="DIOX_N"/>
    <property type="match status" value="1"/>
</dbReference>
<evidence type="ECO:0000256" key="4">
    <source>
        <dbReference type="ARBA" id="ARBA00023004"/>
    </source>
</evidence>
<proteinExistence type="inferred from homology"/>
<gene>
    <name evidence="7" type="ORF">PAHAL_5G398700</name>
</gene>
<protein>
    <recommendedName>
        <fullName evidence="6">Fe2OG dioxygenase domain-containing protein</fullName>
    </recommendedName>
</protein>
<evidence type="ECO:0000256" key="2">
    <source>
        <dbReference type="ARBA" id="ARBA00022723"/>
    </source>
</evidence>
<name>A0A2T8IMU9_9POAL</name>
<dbReference type="Gene3D" id="2.60.120.330">
    <property type="entry name" value="B-lactam Antibiotic, Isopenicillin N Synthase, Chain"/>
    <property type="match status" value="1"/>
</dbReference>
<keyword evidence="4 5" id="KW-0408">Iron</keyword>
<dbReference type="GO" id="GO:0016491">
    <property type="term" value="F:oxidoreductase activity"/>
    <property type="evidence" value="ECO:0007669"/>
    <property type="project" value="UniProtKB-KW"/>
</dbReference>
<dbReference type="InterPro" id="IPR050295">
    <property type="entry name" value="Plant_2OG-oxidoreductases"/>
</dbReference>
<keyword evidence="2 5" id="KW-0479">Metal-binding</keyword>
<accession>A0A2T8IMU9</accession>
<dbReference type="Pfam" id="PF03171">
    <property type="entry name" value="2OG-FeII_Oxy"/>
    <property type="match status" value="1"/>
</dbReference>
<sequence>MAHAKAGESLPVPNVQALAQTWNGSGEQVPDRYVRTEKTGAEEVVAGCAIPVVDLSRLLDPGRRKRSSQTSELPAATGVSFIQTVKDCVQLINHGVPDEVIQDVKRDITEFFKLPLEAKKAHAQAPGGIQGYGQAFVFSEAQKLDWADMIYLMISPREERDLRFWPARPPSFRDSVDGYSAETARVAACLLRFMAADLGVEPEHLTEAFRGQPQSMRATYYPPCRQAGDVLGLSPHTDATGLRLLLHVNDVQGLQIRRDDGRWLAVDPLEGAFVVSIGDILELIKQPEIQKIEHRAVVHPDKDRISAAMFHQPCPDTTVGPLLELVKKDGGRAPYKCGNFCGFDPLINLEIIINLKSSCEGVVQI</sequence>
<dbReference type="Gramene" id="PVH38956">
    <property type="protein sequence ID" value="PVH38956"/>
    <property type="gene ID" value="PAHAL_5G398700"/>
</dbReference>
<dbReference type="EMBL" id="CM008050">
    <property type="protein sequence ID" value="PVH38956.1"/>
    <property type="molecule type" value="Genomic_DNA"/>
</dbReference>
<evidence type="ECO:0000256" key="3">
    <source>
        <dbReference type="ARBA" id="ARBA00023002"/>
    </source>
</evidence>
<comment type="similarity">
    <text evidence="1 5">Belongs to the iron/ascorbate-dependent oxidoreductase family.</text>
</comment>
<evidence type="ECO:0000256" key="1">
    <source>
        <dbReference type="ARBA" id="ARBA00008056"/>
    </source>
</evidence>
<dbReference type="FunFam" id="2.60.120.330:FF:000079">
    <property type="entry name" value="Protein SRG1"/>
    <property type="match status" value="1"/>
</dbReference>